<dbReference type="EMBL" id="WPAF01000004">
    <property type="protein sequence ID" value="KAF0134821.1"/>
    <property type="molecule type" value="Genomic_DNA"/>
</dbReference>
<comment type="caution">
    <text evidence="1">The sequence shown here is derived from an EMBL/GenBank/DDBJ whole genome shotgun (WGS) entry which is preliminary data.</text>
</comment>
<dbReference type="Proteomes" id="UP000488506">
    <property type="component" value="Unassembled WGS sequence"/>
</dbReference>
<name>A0A833L1X3_UNCSA</name>
<dbReference type="AlphaFoldDB" id="A0A833L1X3"/>
<evidence type="ECO:0000313" key="2">
    <source>
        <dbReference type="Proteomes" id="UP000488506"/>
    </source>
</evidence>
<reference evidence="1 2" key="1">
    <citation type="submission" date="2019-12" db="EMBL/GenBank/DDBJ databases">
        <authorList>
            <person name="Wolfe R."/>
            <person name="Danczak R."/>
            <person name="Wilkins M."/>
        </authorList>
    </citation>
    <scope>NUCLEOTIDE SEQUENCE [LARGE SCALE GENOMIC DNA]</scope>
    <source>
        <strain evidence="1">X2_MaxBin.013</strain>
    </source>
</reference>
<evidence type="ECO:0000313" key="1">
    <source>
        <dbReference type="EMBL" id="KAF0134821.1"/>
    </source>
</evidence>
<accession>A0A833L1X3</accession>
<gene>
    <name evidence="1" type="ORF">FD145_389</name>
</gene>
<organism evidence="1 2">
    <name type="scientific">Candidatus Saganbacteria bacterium</name>
    <dbReference type="NCBI Taxonomy" id="2575572"/>
    <lineage>
        <taxon>Bacteria</taxon>
        <taxon>Bacillati</taxon>
        <taxon>Saganbacteria</taxon>
    </lineage>
</organism>
<protein>
    <submittedName>
        <fullName evidence="1">Uncharacterized protein</fullName>
    </submittedName>
</protein>
<proteinExistence type="predicted"/>
<sequence length="63" mass="6992">MFVDSNQKSFDTYKIGSMTYIKDTQLGPKALKAISLLAPGKFVDILEAAFAKHELTTKVDINK</sequence>